<dbReference type="Pfam" id="PF00512">
    <property type="entry name" value="HisKA"/>
    <property type="match status" value="1"/>
</dbReference>
<evidence type="ECO:0000259" key="6">
    <source>
        <dbReference type="PROSITE" id="PS50109"/>
    </source>
</evidence>
<keyword evidence="3" id="KW-0597">Phosphoprotein</keyword>
<dbReference type="PROSITE" id="PS50109">
    <property type="entry name" value="HIS_KIN"/>
    <property type="match status" value="1"/>
</dbReference>
<evidence type="ECO:0000256" key="5">
    <source>
        <dbReference type="ARBA" id="ARBA00022777"/>
    </source>
</evidence>
<dbReference type="SMART" id="SM00065">
    <property type="entry name" value="GAF"/>
    <property type="match status" value="1"/>
</dbReference>
<keyword evidence="8" id="KW-1185">Reference proteome</keyword>
<accession>A0ABM7XDL0</accession>
<dbReference type="InterPro" id="IPR003661">
    <property type="entry name" value="HisK_dim/P_dom"/>
</dbReference>
<evidence type="ECO:0000313" key="8">
    <source>
        <dbReference type="Proteomes" id="UP001162734"/>
    </source>
</evidence>
<dbReference type="SUPFAM" id="SSF55874">
    <property type="entry name" value="ATPase domain of HSP90 chaperone/DNA topoisomerase II/histidine kinase"/>
    <property type="match status" value="1"/>
</dbReference>
<protein>
    <recommendedName>
        <fullName evidence="2">histidine kinase</fullName>
        <ecNumber evidence="2">2.7.13.3</ecNumber>
    </recommendedName>
</protein>
<keyword evidence="4" id="KW-0808">Transferase</keyword>
<dbReference type="InterPro" id="IPR036890">
    <property type="entry name" value="HATPase_C_sf"/>
</dbReference>
<dbReference type="Pfam" id="PF02518">
    <property type="entry name" value="HATPase_c"/>
    <property type="match status" value="1"/>
</dbReference>
<proteinExistence type="predicted"/>
<dbReference type="Gene3D" id="3.30.450.40">
    <property type="match status" value="1"/>
</dbReference>
<dbReference type="CDD" id="cd00075">
    <property type="entry name" value="HATPase"/>
    <property type="match status" value="1"/>
</dbReference>
<evidence type="ECO:0000256" key="2">
    <source>
        <dbReference type="ARBA" id="ARBA00012438"/>
    </source>
</evidence>
<evidence type="ECO:0000256" key="1">
    <source>
        <dbReference type="ARBA" id="ARBA00000085"/>
    </source>
</evidence>
<feature type="domain" description="Histidine kinase" evidence="6">
    <location>
        <begin position="215"/>
        <end position="427"/>
    </location>
</feature>
<dbReference type="Gene3D" id="1.10.287.130">
    <property type="match status" value="1"/>
</dbReference>
<dbReference type="Pfam" id="PF13185">
    <property type="entry name" value="GAF_2"/>
    <property type="match status" value="1"/>
</dbReference>
<dbReference type="PANTHER" id="PTHR42878:SF13">
    <property type="entry name" value="HISTIDINE KINASE"/>
    <property type="match status" value="1"/>
</dbReference>
<dbReference type="SUPFAM" id="SSF55781">
    <property type="entry name" value="GAF domain-like"/>
    <property type="match status" value="1"/>
</dbReference>
<dbReference type="InterPro" id="IPR036097">
    <property type="entry name" value="HisK_dim/P_sf"/>
</dbReference>
<dbReference type="InterPro" id="IPR003594">
    <property type="entry name" value="HATPase_dom"/>
</dbReference>
<dbReference type="EC" id="2.7.13.3" evidence="2"/>
<dbReference type="SMART" id="SM00388">
    <property type="entry name" value="HisKA"/>
    <property type="match status" value="1"/>
</dbReference>
<dbReference type="InterPro" id="IPR050351">
    <property type="entry name" value="BphY/WalK/GraS-like"/>
</dbReference>
<dbReference type="PANTHER" id="PTHR42878">
    <property type="entry name" value="TWO-COMPONENT HISTIDINE KINASE"/>
    <property type="match status" value="1"/>
</dbReference>
<dbReference type="RefSeq" id="WP_248342362.1">
    <property type="nucleotide sequence ID" value="NZ_AP025592.1"/>
</dbReference>
<organism evidence="7 8">
    <name type="scientific">Anaeromyxobacter paludicola</name>
    <dbReference type="NCBI Taxonomy" id="2918171"/>
    <lineage>
        <taxon>Bacteria</taxon>
        <taxon>Pseudomonadati</taxon>
        <taxon>Myxococcota</taxon>
        <taxon>Myxococcia</taxon>
        <taxon>Myxococcales</taxon>
        <taxon>Cystobacterineae</taxon>
        <taxon>Anaeromyxobacteraceae</taxon>
        <taxon>Anaeromyxobacter</taxon>
    </lineage>
</organism>
<reference evidence="8" key="1">
    <citation type="journal article" date="2022" name="Int. J. Syst. Evol. Microbiol.">
        <title>Anaeromyxobacter oryzae sp. nov., Anaeromyxobacter diazotrophicus sp. nov. and Anaeromyxobacter paludicola sp. nov., isolated from paddy soils.</title>
        <authorList>
            <person name="Itoh H."/>
            <person name="Xu Z."/>
            <person name="Mise K."/>
            <person name="Masuda Y."/>
            <person name="Ushijima N."/>
            <person name="Hayakawa C."/>
            <person name="Shiratori Y."/>
            <person name="Senoo K."/>
        </authorList>
    </citation>
    <scope>NUCLEOTIDE SEQUENCE [LARGE SCALE GENOMIC DNA]</scope>
    <source>
        <strain evidence="8">Red630</strain>
    </source>
</reference>
<evidence type="ECO:0000256" key="3">
    <source>
        <dbReference type="ARBA" id="ARBA00022553"/>
    </source>
</evidence>
<evidence type="ECO:0000313" key="7">
    <source>
        <dbReference type="EMBL" id="BDG09964.1"/>
    </source>
</evidence>
<dbReference type="PRINTS" id="PR00344">
    <property type="entry name" value="BCTRLSENSOR"/>
</dbReference>
<dbReference type="EMBL" id="AP025592">
    <property type="protein sequence ID" value="BDG09964.1"/>
    <property type="molecule type" value="Genomic_DNA"/>
</dbReference>
<dbReference type="CDD" id="cd00082">
    <property type="entry name" value="HisKA"/>
    <property type="match status" value="1"/>
</dbReference>
<comment type="catalytic activity">
    <reaction evidence="1">
        <text>ATP + protein L-histidine = ADP + protein N-phospho-L-histidine.</text>
        <dbReference type="EC" id="2.7.13.3"/>
    </reaction>
</comment>
<dbReference type="Proteomes" id="UP001162734">
    <property type="component" value="Chromosome"/>
</dbReference>
<gene>
    <name evidence="7" type="ORF">AMPC_30770</name>
</gene>
<dbReference type="InterPro" id="IPR003018">
    <property type="entry name" value="GAF"/>
</dbReference>
<name>A0ABM7XDL0_9BACT</name>
<evidence type="ECO:0000256" key="4">
    <source>
        <dbReference type="ARBA" id="ARBA00022679"/>
    </source>
</evidence>
<dbReference type="Gene3D" id="3.30.565.10">
    <property type="entry name" value="Histidine kinase-like ATPase, C-terminal domain"/>
    <property type="match status" value="1"/>
</dbReference>
<sequence>MGDISTWLAVLLALALGGMLGLAAGQARHRRARAGDALRLRLLETLARDLAGATTLAEAARAAFDACAAGVRPTQLAILLPGAGGQLEVVNATGFPEGTGPSELPLSPQSAPMEVFRSGEVVWLPDPAACDARFPTRRAARERLGLGSFLGLPLAVRGERIGVLTLGFGAPEALGEADRSFARTVADRCAITLDRVRLLEGEQRLRTEREDLVRGISHDLRTPLSAIVLQARLAAREASSVPAAAQRATAIEASARRMAHAIEDLVQMARFAEGQIPVEPERIELRAFALEVRERLFPGPDQARIAVAAPPGLAARADPRHLERILMNLVNNALENSPEGSPVEVGAAQAGREVLLSVRDRGAGIPAAELPGLFQRYVRGQGARRKQGLGLGLFIARLLSEAQGGRIEVESAEGEGSTFRVALPGDGV</sequence>
<dbReference type="SMART" id="SM00387">
    <property type="entry name" value="HATPase_c"/>
    <property type="match status" value="1"/>
</dbReference>
<dbReference type="InterPro" id="IPR004358">
    <property type="entry name" value="Sig_transdc_His_kin-like_C"/>
</dbReference>
<dbReference type="InterPro" id="IPR029016">
    <property type="entry name" value="GAF-like_dom_sf"/>
</dbReference>
<dbReference type="InterPro" id="IPR005467">
    <property type="entry name" value="His_kinase_dom"/>
</dbReference>
<dbReference type="SUPFAM" id="SSF47384">
    <property type="entry name" value="Homodimeric domain of signal transducing histidine kinase"/>
    <property type="match status" value="1"/>
</dbReference>
<keyword evidence="5" id="KW-0418">Kinase</keyword>